<feature type="compositionally biased region" description="Basic and acidic residues" evidence="1">
    <location>
        <begin position="1"/>
        <end position="34"/>
    </location>
</feature>
<keyword evidence="3" id="KW-1185">Reference proteome</keyword>
<reference evidence="3" key="1">
    <citation type="journal article" date="2019" name="Int. J. Syst. Evol. Microbiol.">
        <title>The Global Catalogue of Microorganisms (GCM) 10K type strain sequencing project: providing services to taxonomists for standard genome sequencing and annotation.</title>
        <authorList>
            <consortium name="The Broad Institute Genomics Platform"/>
            <consortium name="The Broad Institute Genome Sequencing Center for Infectious Disease"/>
            <person name="Wu L."/>
            <person name="Ma J."/>
        </authorList>
    </citation>
    <scope>NUCLEOTIDE SEQUENCE [LARGE SCALE GENOMIC DNA]</scope>
    <source>
        <strain evidence="3">NBRC 108730</strain>
    </source>
</reference>
<dbReference type="EMBL" id="BSUZ01000001">
    <property type="protein sequence ID" value="GMA89180.1"/>
    <property type="molecule type" value="Genomic_DNA"/>
</dbReference>
<sequence>MWGEHPRDGLHEAGRREVRGRGVAREGVAHHDVEGPGLERGQPLEPVGLPQPEPAAPAVPEPLAHEVDDGGVRLEHHLPRARAGGGDVAGERAPGAADVQGVQRLAGLGQQVEHPAGPPHVLELQPRGVAEVHVGCSAPRPRPR</sequence>
<proteinExistence type="predicted"/>
<dbReference type="Proteomes" id="UP001157017">
    <property type="component" value="Unassembled WGS sequence"/>
</dbReference>
<gene>
    <name evidence="2" type="ORF">GCM10025868_44300</name>
</gene>
<feature type="region of interest" description="Disordered" evidence="1">
    <location>
        <begin position="1"/>
        <end position="94"/>
    </location>
</feature>
<name>A0ABQ6JPJ3_9ACTN</name>
<evidence type="ECO:0000256" key="1">
    <source>
        <dbReference type="SAM" id="MobiDB-lite"/>
    </source>
</evidence>
<feature type="compositionally biased region" description="Pro residues" evidence="1">
    <location>
        <begin position="49"/>
        <end position="60"/>
    </location>
</feature>
<feature type="compositionally biased region" description="Basic and acidic residues" evidence="1">
    <location>
        <begin position="63"/>
        <end position="78"/>
    </location>
</feature>
<organism evidence="2 3">
    <name type="scientific">Angustibacter aerolatus</name>
    <dbReference type="NCBI Taxonomy" id="1162965"/>
    <lineage>
        <taxon>Bacteria</taxon>
        <taxon>Bacillati</taxon>
        <taxon>Actinomycetota</taxon>
        <taxon>Actinomycetes</taxon>
        <taxon>Kineosporiales</taxon>
        <taxon>Kineosporiaceae</taxon>
    </lineage>
</organism>
<accession>A0ABQ6JPJ3</accession>
<evidence type="ECO:0000313" key="3">
    <source>
        <dbReference type="Proteomes" id="UP001157017"/>
    </source>
</evidence>
<protein>
    <submittedName>
        <fullName evidence="2">Uncharacterized protein</fullName>
    </submittedName>
</protein>
<comment type="caution">
    <text evidence="2">The sequence shown here is derived from an EMBL/GenBank/DDBJ whole genome shotgun (WGS) entry which is preliminary data.</text>
</comment>
<evidence type="ECO:0000313" key="2">
    <source>
        <dbReference type="EMBL" id="GMA89180.1"/>
    </source>
</evidence>